<evidence type="ECO:0000313" key="2">
    <source>
        <dbReference type="EMBL" id="KAK3678434.1"/>
    </source>
</evidence>
<dbReference type="PANTHER" id="PTHR10353">
    <property type="entry name" value="GLYCOSYL HYDROLASE"/>
    <property type="match status" value="1"/>
</dbReference>
<dbReference type="PANTHER" id="PTHR10353:SF53">
    <property type="entry name" value="BETA-1,4-GLUCOSIDASE (EUROFUNG)"/>
    <property type="match status" value="1"/>
</dbReference>
<dbReference type="SUPFAM" id="SSF51445">
    <property type="entry name" value="(Trans)glycosidases"/>
    <property type="match status" value="1"/>
</dbReference>
<dbReference type="GO" id="GO:0008422">
    <property type="term" value="F:beta-glucosidase activity"/>
    <property type="evidence" value="ECO:0007669"/>
    <property type="project" value="TreeGrafter"/>
</dbReference>
<dbReference type="PROSITE" id="PS00653">
    <property type="entry name" value="GLYCOSYL_HYDROL_F1_2"/>
    <property type="match status" value="1"/>
</dbReference>
<comment type="caution">
    <text evidence="2">The sequence shown here is derived from an EMBL/GenBank/DDBJ whole genome shotgun (WGS) entry which is preliminary data.</text>
</comment>
<dbReference type="InterPro" id="IPR001360">
    <property type="entry name" value="Glyco_hydro_1"/>
</dbReference>
<dbReference type="Proteomes" id="UP001274830">
    <property type="component" value="Unassembled WGS sequence"/>
</dbReference>
<keyword evidence="3" id="KW-1185">Reference proteome</keyword>
<dbReference type="Pfam" id="PF00232">
    <property type="entry name" value="Glyco_hydro_1"/>
    <property type="match status" value="1"/>
</dbReference>
<gene>
    <name evidence="2" type="ORF">LTR78_001731</name>
</gene>
<dbReference type="EMBL" id="JAUTXT010000004">
    <property type="protein sequence ID" value="KAK3678434.1"/>
    <property type="molecule type" value="Genomic_DNA"/>
</dbReference>
<dbReference type="GO" id="GO:0005975">
    <property type="term" value="P:carbohydrate metabolic process"/>
    <property type="evidence" value="ECO:0007669"/>
    <property type="project" value="InterPro"/>
</dbReference>
<organism evidence="2 3">
    <name type="scientific">Recurvomyces mirabilis</name>
    <dbReference type="NCBI Taxonomy" id="574656"/>
    <lineage>
        <taxon>Eukaryota</taxon>
        <taxon>Fungi</taxon>
        <taxon>Dikarya</taxon>
        <taxon>Ascomycota</taxon>
        <taxon>Pezizomycotina</taxon>
        <taxon>Dothideomycetes</taxon>
        <taxon>Dothideomycetidae</taxon>
        <taxon>Mycosphaerellales</taxon>
        <taxon>Teratosphaeriaceae</taxon>
        <taxon>Recurvomyces</taxon>
    </lineage>
</organism>
<dbReference type="InterPro" id="IPR033132">
    <property type="entry name" value="GH_1_N_CS"/>
</dbReference>
<reference evidence="2" key="1">
    <citation type="submission" date="2023-07" db="EMBL/GenBank/DDBJ databases">
        <title>Black Yeasts Isolated from many extreme environments.</title>
        <authorList>
            <person name="Coleine C."/>
            <person name="Stajich J.E."/>
            <person name="Selbmann L."/>
        </authorList>
    </citation>
    <scope>NUCLEOTIDE SEQUENCE</scope>
    <source>
        <strain evidence="2">CCFEE 5485</strain>
    </source>
</reference>
<accession>A0AAE0WV72</accession>
<evidence type="ECO:0008006" key="4">
    <source>
        <dbReference type="Google" id="ProtNLM"/>
    </source>
</evidence>
<name>A0AAE0WV72_9PEZI</name>
<proteinExistence type="inferred from homology"/>
<protein>
    <recommendedName>
        <fullName evidence="4">Beta-glucosidase</fullName>
    </recommendedName>
</protein>
<dbReference type="InterPro" id="IPR017853">
    <property type="entry name" value="GH"/>
</dbReference>
<sequence length="594" mass="65540">MVEAPEAVSGAVSPATCSVTLTTNSYSTFNWTAATTTRYATSLDSPLKLTTTYAPAYATASSLLPANVTITSYSLNRASTSAQDGAYGQGAYARLWENISYNTSIPFTTTMSPTPVASSELVYPPALYTPCPSSAEDCLTCYKLPTDFIWGVAGSAFQIEGGLTYGGRGPGALDTIGSLPNTAGTANAEVSDMNYFLYKQDIARLAAIGVPYYSFSISWTRILPFGNVSTPVNLPGLQHYDDVINTCIQYGVTPVVTLLHVDTPLNMTYNDDAFPDAFLNYAKQVMTHYGDRVKYWVTINEPNIGFGGSYGNPPYSKAANVLLANAKVYHWYKEVLKGTGQITIKFANNLALPLDSTNPSDVRAAQRYQDFILGFLGNSIFLGQNYPAEMLNTTNFNLTALTAEQLSYINGTADFWSFDPYTAQYATSPPNGIDACAANPQDPNYPVCVINTNVQQDGWLMGQASYAYAYLAPQYVRQQLGYVWNTFKPSGILIAEFGFNPWQEYTKPVVYQLYDLERTLYYQEFLSETLKSVYEDGVNVIGALAWSVLDNDEFTSYEQQYGVQHVNRTNGQFTRSFKRSIFDYVDFFHKHIAA</sequence>
<dbReference type="Gene3D" id="3.20.20.80">
    <property type="entry name" value="Glycosidases"/>
    <property type="match status" value="1"/>
</dbReference>
<evidence type="ECO:0000313" key="3">
    <source>
        <dbReference type="Proteomes" id="UP001274830"/>
    </source>
</evidence>
<evidence type="ECO:0000256" key="1">
    <source>
        <dbReference type="RuleBase" id="RU003690"/>
    </source>
</evidence>
<comment type="similarity">
    <text evidence="1">Belongs to the glycosyl hydrolase 1 family.</text>
</comment>
<dbReference type="AlphaFoldDB" id="A0AAE0WV72"/>